<evidence type="ECO:0000256" key="1">
    <source>
        <dbReference type="SAM" id="Phobius"/>
    </source>
</evidence>
<keyword evidence="1" id="KW-1133">Transmembrane helix</keyword>
<accession>A0A1B2RVX6</accession>
<keyword evidence="1" id="KW-0472">Membrane</keyword>
<keyword evidence="3" id="KW-1185">Reference proteome</keyword>
<evidence type="ECO:0000313" key="2">
    <source>
        <dbReference type="EMBL" id="AOC55154.1"/>
    </source>
</evidence>
<protein>
    <submittedName>
        <fullName evidence="2">Uncharacterized protein</fullName>
    </submittedName>
</protein>
<name>A0A1B2RVX6_9VIRU</name>
<dbReference type="KEGG" id="vg:30902646"/>
<proteinExistence type="predicted"/>
<evidence type="ECO:0000313" key="3">
    <source>
        <dbReference type="Proteomes" id="UP000149121"/>
    </source>
</evidence>
<sequence>MTENQNTMMTIGLLNRHSRPIFCRVCKGLNSIVFFIDTICVGVIHDFEVSIETNFTLSEFYYDYDKFSSAMYFYLRLSSRFSYAVLYNSKFVVVALIKLYFVNYEYESYGYIL</sequence>
<dbReference type="OrthoDB" id="33703at10239"/>
<feature type="transmembrane region" description="Helical" evidence="1">
    <location>
        <begin position="81"/>
        <end position="101"/>
    </location>
</feature>
<gene>
    <name evidence="2" type="ORF">LCDVSa070R</name>
</gene>
<reference evidence="2 3" key="1">
    <citation type="journal article" date="2016" name="J. Virol.">
        <title>Concurrence of Iridovirus, Polyomavirus, and a Unique Member of a New Group of Fish Papillomaviruses in Lymphocystis Disease-Affected Gilthead Sea Bream.</title>
        <authorList>
            <person name="Lopez-Bueno A."/>
            <person name="Mavian C."/>
            <person name="Labella A.M."/>
            <person name="Castro D."/>
            <person name="Borrego J.J."/>
            <person name="Alcami A."/>
            <person name="Alejo A."/>
        </authorList>
    </citation>
    <scope>NUCLEOTIDE SEQUENCE [LARGE SCALE GENOMIC DNA]</scope>
    <source>
        <strain evidence="2">SA9</strain>
    </source>
</reference>
<organism evidence="2 3">
    <name type="scientific">Lymphocystis disease virus 3</name>
    <dbReference type="NCBI Taxonomy" id="2560566"/>
    <lineage>
        <taxon>Viruses</taxon>
        <taxon>Varidnaviria</taxon>
        <taxon>Bamfordvirae</taxon>
        <taxon>Nucleocytoviricota</taxon>
        <taxon>Megaviricetes</taxon>
        <taxon>Pimascovirales</taxon>
        <taxon>Pimascovirales incertae sedis</taxon>
        <taxon>Iridoviridae</taxon>
        <taxon>Alphairidovirinae</taxon>
        <taxon>Lymphocystivirus</taxon>
        <taxon>Lymphocystivirus sparus1</taxon>
    </lineage>
</organism>
<dbReference type="Proteomes" id="UP000149121">
    <property type="component" value="Segment"/>
</dbReference>
<dbReference type="EMBL" id="KX643370">
    <property type="protein sequence ID" value="AOC55154.1"/>
    <property type="molecule type" value="Genomic_DNA"/>
</dbReference>
<keyword evidence="1" id="KW-0812">Transmembrane</keyword>